<evidence type="ECO:0000256" key="4">
    <source>
        <dbReference type="ARBA" id="ARBA00023136"/>
    </source>
</evidence>
<comment type="caution">
    <text evidence="7">The sequence shown here is derived from an EMBL/GenBank/DDBJ whole genome shotgun (WGS) entry which is preliminary data.</text>
</comment>
<dbReference type="GO" id="GO:0016020">
    <property type="term" value="C:membrane"/>
    <property type="evidence" value="ECO:0007669"/>
    <property type="project" value="UniProtKB-SubCell"/>
</dbReference>
<dbReference type="PANTHER" id="PTHR42718">
    <property type="entry name" value="MAJOR FACILITATOR SUPERFAMILY MULTIDRUG TRANSPORTER MFSC"/>
    <property type="match status" value="1"/>
</dbReference>
<evidence type="ECO:0000256" key="3">
    <source>
        <dbReference type="ARBA" id="ARBA00022989"/>
    </source>
</evidence>
<evidence type="ECO:0000256" key="5">
    <source>
        <dbReference type="SAM" id="Phobius"/>
    </source>
</evidence>
<accession>W1ISD8</accession>
<keyword evidence="3 5" id="KW-1133">Transmembrane helix</keyword>
<dbReference type="PANTHER" id="PTHR42718:SF39">
    <property type="entry name" value="ACTINORHODIN TRANSPORTER-RELATED"/>
    <property type="match status" value="1"/>
</dbReference>
<dbReference type="GO" id="GO:0022857">
    <property type="term" value="F:transmembrane transporter activity"/>
    <property type="evidence" value="ECO:0007669"/>
    <property type="project" value="InterPro"/>
</dbReference>
<sequence length="257" mass="28302">MSKKDYLALSVLLSAGFVTIFDLFVVNIAIANIQTNLHANLLQITFIIVTYEMGFGLLLITGGRLGDLFGRRKLFQFGIFAFTLTSLFCGLAVTANILILARFLQGLSAALLFPQVYACIRVNFDGENSRRAFGFLGMTLGLAAIAGQILGGWMLAANLWELQWRSIFLVNIPIGILALILSGYINESVAQEKPGLDFVGVALSSIGIFSLMLPLLIGPTLGWPVWCWGLFLFAFLMLLQFVRHEKAYAKRGMTLSY</sequence>
<feature type="transmembrane region" description="Helical" evidence="5">
    <location>
        <begin position="167"/>
        <end position="186"/>
    </location>
</feature>
<keyword evidence="2 5" id="KW-0812">Transmembrane</keyword>
<name>W1ISD8_9GAMM</name>
<proteinExistence type="predicted"/>
<dbReference type="InterPro" id="IPR020846">
    <property type="entry name" value="MFS_dom"/>
</dbReference>
<dbReference type="Proteomes" id="UP000019202">
    <property type="component" value="Unassembled WGS sequence"/>
</dbReference>
<dbReference type="PROSITE" id="PS50850">
    <property type="entry name" value="MFS"/>
    <property type="match status" value="1"/>
</dbReference>
<evidence type="ECO:0000313" key="7">
    <source>
        <dbReference type="EMBL" id="CDL80531.1"/>
    </source>
</evidence>
<evidence type="ECO:0000313" key="8">
    <source>
        <dbReference type="Proteomes" id="UP000019202"/>
    </source>
</evidence>
<dbReference type="Pfam" id="PF07690">
    <property type="entry name" value="MFS_1"/>
    <property type="match status" value="1"/>
</dbReference>
<dbReference type="InterPro" id="IPR011701">
    <property type="entry name" value="MFS"/>
</dbReference>
<feature type="transmembrane region" description="Helical" evidence="5">
    <location>
        <begin position="42"/>
        <end position="62"/>
    </location>
</feature>
<keyword evidence="4 5" id="KW-0472">Membrane</keyword>
<feature type="transmembrane region" description="Helical" evidence="5">
    <location>
        <begin position="223"/>
        <end position="242"/>
    </location>
</feature>
<comment type="subcellular location">
    <subcellularLocation>
        <location evidence="1">Membrane</location>
        <topology evidence="1">Multi-pass membrane protein</topology>
    </subcellularLocation>
</comment>
<dbReference type="CDD" id="cd17321">
    <property type="entry name" value="MFS_MMR_MDR_like"/>
    <property type="match status" value="1"/>
</dbReference>
<dbReference type="SUPFAM" id="SSF103473">
    <property type="entry name" value="MFS general substrate transporter"/>
    <property type="match status" value="1"/>
</dbReference>
<evidence type="ECO:0000256" key="1">
    <source>
        <dbReference type="ARBA" id="ARBA00004141"/>
    </source>
</evidence>
<evidence type="ECO:0000256" key="2">
    <source>
        <dbReference type="ARBA" id="ARBA00022692"/>
    </source>
</evidence>
<dbReference type="GeneID" id="97127102"/>
<feature type="transmembrane region" description="Helical" evidence="5">
    <location>
        <begin position="74"/>
        <end position="93"/>
    </location>
</feature>
<reference evidence="7" key="1">
    <citation type="submission" date="2013-11" db="EMBL/GenBank/DDBJ databases">
        <title>Draft genome sequence and annotation of the entomopathogenic bacteria, Xenorhabdus cabanillasi strain JM26 and Xenorhabdus szentirmai strain DSM 16338.</title>
        <authorList>
            <person name="Gualtieri M."/>
            <person name="Ogier J.C."/>
            <person name="Pages S."/>
            <person name="Givaudan A."/>
            <person name="Gaudriault S."/>
        </authorList>
    </citation>
    <scope>NUCLEOTIDE SEQUENCE [LARGE SCALE GENOMIC DNA]</scope>
    <source>
        <strain evidence="7">DSM 16338</strain>
    </source>
</reference>
<organism evidence="7 8">
    <name type="scientific">Xenorhabdus szentirmaii DSM 16338</name>
    <dbReference type="NCBI Taxonomy" id="1427518"/>
    <lineage>
        <taxon>Bacteria</taxon>
        <taxon>Pseudomonadati</taxon>
        <taxon>Pseudomonadota</taxon>
        <taxon>Gammaproteobacteria</taxon>
        <taxon>Enterobacterales</taxon>
        <taxon>Morganellaceae</taxon>
        <taxon>Xenorhabdus</taxon>
    </lineage>
</organism>
<gene>
    <name evidence="7" type="ORF">XSR1_10017</name>
</gene>
<evidence type="ECO:0000259" key="6">
    <source>
        <dbReference type="PROSITE" id="PS50850"/>
    </source>
</evidence>
<feature type="transmembrane region" description="Helical" evidence="5">
    <location>
        <begin position="198"/>
        <end position="217"/>
    </location>
</feature>
<dbReference type="InterPro" id="IPR036259">
    <property type="entry name" value="MFS_trans_sf"/>
</dbReference>
<keyword evidence="8" id="KW-1185">Reference proteome</keyword>
<dbReference type="Gene3D" id="1.20.1720.10">
    <property type="entry name" value="Multidrug resistance protein D"/>
    <property type="match status" value="1"/>
</dbReference>
<protein>
    <submittedName>
        <fullName evidence="7">Major facilitator superfamily MFS_1</fullName>
    </submittedName>
</protein>
<dbReference type="RefSeq" id="WP_244590078.1">
    <property type="nucleotide sequence ID" value="NZ_CAWLWS010000001.1"/>
</dbReference>
<feature type="domain" description="Major facilitator superfamily (MFS) profile" evidence="6">
    <location>
        <begin position="8"/>
        <end position="257"/>
    </location>
</feature>
<dbReference type="EMBL" id="CBXF010000001">
    <property type="protein sequence ID" value="CDL80531.1"/>
    <property type="molecule type" value="Genomic_DNA"/>
</dbReference>
<dbReference type="STRING" id="1427518.XSR1_10017"/>
<feature type="transmembrane region" description="Helical" evidence="5">
    <location>
        <begin position="132"/>
        <end position="155"/>
    </location>
</feature>
<feature type="transmembrane region" description="Helical" evidence="5">
    <location>
        <begin position="7"/>
        <end position="30"/>
    </location>
</feature>
<dbReference type="AlphaFoldDB" id="W1ISD8"/>
<feature type="transmembrane region" description="Helical" evidence="5">
    <location>
        <begin position="99"/>
        <end position="120"/>
    </location>
</feature>